<dbReference type="Gene3D" id="3.40.47.10">
    <property type="match status" value="2"/>
</dbReference>
<dbReference type="Proteomes" id="UP000179076">
    <property type="component" value="Unassembled WGS sequence"/>
</dbReference>
<evidence type="ECO:0008006" key="7">
    <source>
        <dbReference type="Google" id="ProtNLM"/>
    </source>
</evidence>
<dbReference type="Pfam" id="PF08545">
    <property type="entry name" value="ACP_syn_III"/>
    <property type="match status" value="1"/>
</dbReference>
<sequence length="343" mass="37147">MYTYTKGHSRIAGTGIYLPDERVTTRELMSEIGSKERFGISYDWLERVTGIKEKRVTPSGILPSDMAVAAAKEALENARLTARQIDAIIYTGLTRDHLEPATAHIVQSKLGADNATVFDISNACHGFMNGIHVMDALIATKQVRYGAIVTGEQGSVLTRRTIDLLKTLNGRDRFLSTVAGLTVGDAGAAFLMGPRLDPEAGVIGLMLQSQGKHFGLCTVGTPEEENSGSTNMTALLAEAAQLIQTMFNEFMHNRLKWQIQDLAKCLIHQVGSGAFQIHKKLGIPPDIIPNTMDMLGNLITANIPLSLHYCRRNNELAPGSKIFVSGQGSGISLSQAGLVWDIA</sequence>
<dbReference type="GO" id="GO:0004315">
    <property type="term" value="F:3-oxoacyl-[acyl-carrier-protein] synthase activity"/>
    <property type="evidence" value="ECO:0007669"/>
    <property type="project" value="InterPro"/>
</dbReference>
<dbReference type="InterPro" id="IPR013751">
    <property type="entry name" value="ACP_syn_III_N"/>
</dbReference>
<organism evidence="5 6">
    <name type="scientific">Candidatus Muproteobacteria bacterium RBG_16_60_9</name>
    <dbReference type="NCBI Taxonomy" id="1817755"/>
    <lineage>
        <taxon>Bacteria</taxon>
        <taxon>Pseudomonadati</taxon>
        <taxon>Pseudomonadota</taxon>
        <taxon>Candidatus Muproteobacteria</taxon>
    </lineage>
</organism>
<name>A0A1F6UXH8_9PROT</name>
<gene>
    <name evidence="5" type="ORF">A2W18_01940</name>
</gene>
<dbReference type="InterPro" id="IPR013747">
    <property type="entry name" value="ACP_syn_III_C"/>
</dbReference>
<dbReference type="PANTHER" id="PTHR34069">
    <property type="entry name" value="3-OXOACYL-[ACYL-CARRIER-PROTEIN] SYNTHASE 3"/>
    <property type="match status" value="1"/>
</dbReference>
<dbReference type="Pfam" id="PF08541">
    <property type="entry name" value="ACP_syn_III_C"/>
    <property type="match status" value="1"/>
</dbReference>
<evidence type="ECO:0000259" key="3">
    <source>
        <dbReference type="Pfam" id="PF08541"/>
    </source>
</evidence>
<dbReference type="GO" id="GO:0044550">
    <property type="term" value="P:secondary metabolite biosynthetic process"/>
    <property type="evidence" value="ECO:0007669"/>
    <property type="project" value="TreeGrafter"/>
</dbReference>
<evidence type="ECO:0000256" key="2">
    <source>
        <dbReference type="ARBA" id="ARBA00023315"/>
    </source>
</evidence>
<dbReference type="CDD" id="cd00830">
    <property type="entry name" value="KAS_III"/>
    <property type="match status" value="1"/>
</dbReference>
<keyword evidence="2" id="KW-0012">Acyltransferase</keyword>
<dbReference type="PANTHER" id="PTHR34069:SF3">
    <property type="entry name" value="ACYL-COA:ACYL-COA ALKYLTRANSFERASE"/>
    <property type="match status" value="1"/>
</dbReference>
<feature type="domain" description="Beta-ketoacyl-[acyl-carrier-protein] synthase III C-terminal" evidence="3">
    <location>
        <begin position="256"/>
        <end position="335"/>
    </location>
</feature>
<dbReference type="InterPro" id="IPR016039">
    <property type="entry name" value="Thiolase-like"/>
</dbReference>
<dbReference type="GO" id="GO:0006633">
    <property type="term" value="P:fatty acid biosynthetic process"/>
    <property type="evidence" value="ECO:0007669"/>
    <property type="project" value="InterPro"/>
</dbReference>
<evidence type="ECO:0000313" key="6">
    <source>
        <dbReference type="Proteomes" id="UP000179076"/>
    </source>
</evidence>
<evidence type="ECO:0000256" key="1">
    <source>
        <dbReference type="ARBA" id="ARBA00022679"/>
    </source>
</evidence>
<dbReference type="EMBL" id="MFSP01000183">
    <property type="protein sequence ID" value="OGI62125.1"/>
    <property type="molecule type" value="Genomic_DNA"/>
</dbReference>
<dbReference type="SUPFAM" id="SSF53901">
    <property type="entry name" value="Thiolase-like"/>
    <property type="match status" value="2"/>
</dbReference>
<proteinExistence type="predicted"/>
<accession>A0A1F6UXH8</accession>
<comment type="caution">
    <text evidence="5">The sequence shown here is derived from an EMBL/GenBank/DDBJ whole genome shotgun (WGS) entry which is preliminary data.</text>
</comment>
<keyword evidence="1" id="KW-0808">Transferase</keyword>
<reference evidence="5 6" key="1">
    <citation type="journal article" date="2016" name="Nat. Commun.">
        <title>Thousands of microbial genomes shed light on interconnected biogeochemical processes in an aquifer system.</title>
        <authorList>
            <person name="Anantharaman K."/>
            <person name="Brown C.T."/>
            <person name="Hug L.A."/>
            <person name="Sharon I."/>
            <person name="Castelle C.J."/>
            <person name="Probst A.J."/>
            <person name="Thomas B.C."/>
            <person name="Singh A."/>
            <person name="Wilkins M.J."/>
            <person name="Karaoz U."/>
            <person name="Brodie E.L."/>
            <person name="Williams K.H."/>
            <person name="Hubbard S.S."/>
            <person name="Banfield J.F."/>
        </authorList>
    </citation>
    <scope>NUCLEOTIDE SEQUENCE [LARGE SCALE GENOMIC DNA]</scope>
</reference>
<dbReference type="AlphaFoldDB" id="A0A1F6UXH8"/>
<evidence type="ECO:0000313" key="5">
    <source>
        <dbReference type="EMBL" id="OGI62125.1"/>
    </source>
</evidence>
<evidence type="ECO:0000259" key="4">
    <source>
        <dbReference type="Pfam" id="PF08545"/>
    </source>
</evidence>
<protein>
    <recommendedName>
        <fullName evidence="7">3-oxoacyl-ACP synthase</fullName>
    </recommendedName>
</protein>
<feature type="domain" description="Beta-ketoacyl-[acyl-carrier-protein] synthase III N-terminal" evidence="4">
    <location>
        <begin position="118"/>
        <end position="211"/>
    </location>
</feature>